<protein>
    <submittedName>
        <fullName evidence="1">Uncharacterized protein</fullName>
    </submittedName>
</protein>
<name>A0A7X0FDA3_9HYPH</name>
<dbReference type="RefSeq" id="WP_156381169.1">
    <property type="nucleotide sequence ID" value="NZ_BAABEG010000001.1"/>
</dbReference>
<dbReference type="AlphaFoldDB" id="A0A7X0FDA3"/>
<sequence length="114" mass="12226">MAPTTTEGTALKWIGAAAGTLCYFGCPPGGTADMSGGGIYAVQFDGNLLASKSLHLRSCSFSIFQHVRCCNVCDNITAYCMIMDSEARPGVNSMYRCNSTTWLSQRVLPQLMAL</sequence>
<organism evidence="1 2">
    <name type="scientific">Aminobacter aganoensis</name>
    <dbReference type="NCBI Taxonomy" id="83264"/>
    <lineage>
        <taxon>Bacteria</taxon>
        <taxon>Pseudomonadati</taxon>
        <taxon>Pseudomonadota</taxon>
        <taxon>Alphaproteobacteria</taxon>
        <taxon>Hyphomicrobiales</taxon>
        <taxon>Phyllobacteriaceae</taxon>
        <taxon>Aminobacter</taxon>
    </lineage>
</organism>
<comment type="caution">
    <text evidence="1">The sequence shown here is derived from an EMBL/GenBank/DDBJ whole genome shotgun (WGS) entry which is preliminary data.</text>
</comment>
<evidence type="ECO:0000313" key="1">
    <source>
        <dbReference type="EMBL" id="MBB6357338.1"/>
    </source>
</evidence>
<evidence type="ECO:0000313" key="2">
    <source>
        <dbReference type="Proteomes" id="UP000536262"/>
    </source>
</evidence>
<reference evidence="1 2" key="1">
    <citation type="submission" date="2020-08" db="EMBL/GenBank/DDBJ databases">
        <title>Genomic Encyclopedia of Type Strains, Phase IV (KMG-IV): sequencing the most valuable type-strain genomes for metagenomic binning, comparative biology and taxonomic classification.</title>
        <authorList>
            <person name="Goeker M."/>
        </authorList>
    </citation>
    <scope>NUCLEOTIDE SEQUENCE [LARGE SCALE GENOMIC DNA]</scope>
    <source>
        <strain evidence="1 2">DSM 7051</strain>
    </source>
</reference>
<gene>
    <name evidence="1" type="ORF">GGR00_005160</name>
</gene>
<proteinExistence type="predicted"/>
<accession>A0A7X0FDA3</accession>
<keyword evidence="2" id="KW-1185">Reference proteome</keyword>
<dbReference type="EMBL" id="JACHOU010000023">
    <property type="protein sequence ID" value="MBB6357338.1"/>
    <property type="molecule type" value="Genomic_DNA"/>
</dbReference>
<dbReference type="Proteomes" id="UP000536262">
    <property type="component" value="Unassembled WGS sequence"/>
</dbReference>